<dbReference type="InterPro" id="IPR022642">
    <property type="entry name" value="CheR_C"/>
</dbReference>
<keyword evidence="4" id="KW-0808">Transferase</keyword>
<dbReference type="EC" id="2.1.1.80" evidence="2"/>
<protein>
    <recommendedName>
        <fullName evidence="2">protein-glutamate O-methyltransferase</fullName>
        <ecNumber evidence="2">2.1.1.80</ecNumber>
    </recommendedName>
</protein>
<evidence type="ECO:0000259" key="6">
    <source>
        <dbReference type="PROSITE" id="PS50123"/>
    </source>
</evidence>
<dbReference type="GO" id="GO:0008983">
    <property type="term" value="F:protein-glutamate O-methyltransferase activity"/>
    <property type="evidence" value="ECO:0007669"/>
    <property type="project" value="UniProtKB-EC"/>
</dbReference>
<dbReference type="Pfam" id="PF01739">
    <property type="entry name" value="CheR"/>
    <property type="match status" value="1"/>
</dbReference>
<keyword evidence="5" id="KW-0949">S-adenosyl-L-methionine</keyword>
<name>A0A0F9T778_9ZZZZ</name>
<gene>
    <name evidence="7" type="ORF">LCGC14_0689290</name>
</gene>
<evidence type="ECO:0000313" key="7">
    <source>
        <dbReference type="EMBL" id="KKN44821.1"/>
    </source>
</evidence>
<dbReference type="EMBL" id="LAZR01001427">
    <property type="protein sequence ID" value="KKN44821.1"/>
    <property type="molecule type" value="Genomic_DNA"/>
</dbReference>
<evidence type="ECO:0000256" key="3">
    <source>
        <dbReference type="ARBA" id="ARBA00022603"/>
    </source>
</evidence>
<evidence type="ECO:0000256" key="2">
    <source>
        <dbReference type="ARBA" id="ARBA00012534"/>
    </source>
</evidence>
<dbReference type="SMART" id="SM00138">
    <property type="entry name" value="MeTrc"/>
    <property type="match status" value="1"/>
</dbReference>
<keyword evidence="3" id="KW-0489">Methyltransferase</keyword>
<dbReference type="InterPro" id="IPR000780">
    <property type="entry name" value="CheR_MeTrfase"/>
</dbReference>
<dbReference type="Gene3D" id="3.40.50.150">
    <property type="entry name" value="Vaccinia Virus protein VP39"/>
    <property type="match status" value="1"/>
</dbReference>
<dbReference type="Gene3D" id="1.10.155.10">
    <property type="entry name" value="Chemotaxis receptor methyltransferase CheR, N-terminal domain"/>
    <property type="match status" value="1"/>
</dbReference>
<dbReference type="AlphaFoldDB" id="A0A0F9T778"/>
<dbReference type="SUPFAM" id="SSF47757">
    <property type="entry name" value="Chemotaxis receptor methyltransferase CheR, N-terminal domain"/>
    <property type="match status" value="1"/>
</dbReference>
<comment type="catalytic activity">
    <reaction evidence="1">
        <text>L-glutamyl-[protein] + S-adenosyl-L-methionine = [protein]-L-glutamate 5-O-methyl ester + S-adenosyl-L-homocysteine</text>
        <dbReference type="Rhea" id="RHEA:24452"/>
        <dbReference type="Rhea" id="RHEA-COMP:10208"/>
        <dbReference type="Rhea" id="RHEA-COMP:10311"/>
        <dbReference type="ChEBI" id="CHEBI:29973"/>
        <dbReference type="ChEBI" id="CHEBI:57856"/>
        <dbReference type="ChEBI" id="CHEBI:59789"/>
        <dbReference type="ChEBI" id="CHEBI:82795"/>
        <dbReference type="EC" id="2.1.1.80"/>
    </reaction>
</comment>
<dbReference type="GO" id="GO:0032259">
    <property type="term" value="P:methylation"/>
    <property type="evidence" value="ECO:0007669"/>
    <property type="project" value="UniProtKB-KW"/>
</dbReference>
<dbReference type="InterPro" id="IPR036804">
    <property type="entry name" value="CheR_N_sf"/>
</dbReference>
<dbReference type="InterPro" id="IPR050903">
    <property type="entry name" value="Bact_Chemotaxis_MeTrfase"/>
</dbReference>
<evidence type="ECO:0000256" key="4">
    <source>
        <dbReference type="ARBA" id="ARBA00022679"/>
    </source>
</evidence>
<evidence type="ECO:0000256" key="5">
    <source>
        <dbReference type="ARBA" id="ARBA00022691"/>
    </source>
</evidence>
<dbReference type="InterPro" id="IPR022641">
    <property type="entry name" value="CheR_N"/>
</dbReference>
<evidence type="ECO:0000256" key="1">
    <source>
        <dbReference type="ARBA" id="ARBA00001541"/>
    </source>
</evidence>
<sequence length="343" mass="41147">MIKIENIHIDEDYHPLLLKFLNQETNLNFKYYRRKFIERRLKARMIRVNCSTVHSYYYYIKDNKKEIENFLDGFNINYSCFFRNWEVFQQFENFFLKSLKFQREEIFTRLTPDPNRIKQKSRKKPIKKIGKSEDRISFDRLMGFKSKIALSFLEETVLYKKINNNSNRGDSINIWSCPCASGEEPYSITMILDNLKKQIPSFPRFKIYASDIDRDAINKARIGIYNENAMKEVSKYNEKSYFNKVSIPSGFKYSINENLKEYIEFIEEDVTKELRTNLKYDIIFCRYLLIYINQELRNKFLSIIENCLNPGGLLILGKTETIFNSFKSLKLIDPSNRFYLKIE</sequence>
<dbReference type="SUPFAM" id="SSF53335">
    <property type="entry name" value="S-adenosyl-L-methionine-dependent methyltransferases"/>
    <property type="match status" value="1"/>
</dbReference>
<proteinExistence type="predicted"/>
<dbReference type="InterPro" id="IPR029063">
    <property type="entry name" value="SAM-dependent_MTases_sf"/>
</dbReference>
<feature type="domain" description="CheR-type methyltransferase" evidence="6">
    <location>
        <begin position="2"/>
        <end position="343"/>
    </location>
</feature>
<dbReference type="PROSITE" id="PS50123">
    <property type="entry name" value="CHER"/>
    <property type="match status" value="1"/>
</dbReference>
<organism evidence="7">
    <name type="scientific">marine sediment metagenome</name>
    <dbReference type="NCBI Taxonomy" id="412755"/>
    <lineage>
        <taxon>unclassified sequences</taxon>
        <taxon>metagenomes</taxon>
        <taxon>ecological metagenomes</taxon>
    </lineage>
</organism>
<dbReference type="PANTHER" id="PTHR24422:SF10">
    <property type="entry name" value="CHEMOTAXIS PROTEIN METHYLTRANSFERASE 2"/>
    <property type="match status" value="1"/>
</dbReference>
<dbReference type="Pfam" id="PF03705">
    <property type="entry name" value="CheR_N"/>
    <property type="match status" value="1"/>
</dbReference>
<comment type="caution">
    <text evidence="7">The sequence shown here is derived from an EMBL/GenBank/DDBJ whole genome shotgun (WGS) entry which is preliminary data.</text>
</comment>
<dbReference type="CDD" id="cd02440">
    <property type="entry name" value="AdoMet_MTases"/>
    <property type="match status" value="1"/>
</dbReference>
<reference evidence="7" key="1">
    <citation type="journal article" date="2015" name="Nature">
        <title>Complex archaea that bridge the gap between prokaryotes and eukaryotes.</title>
        <authorList>
            <person name="Spang A."/>
            <person name="Saw J.H."/>
            <person name="Jorgensen S.L."/>
            <person name="Zaremba-Niedzwiedzka K."/>
            <person name="Martijn J."/>
            <person name="Lind A.E."/>
            <person name="van Eijk R."/>
            <person name="Schleper C."/>
            <person name="Guy L."/>
            <person name="Ettema T.J."/>
        </authorList>
    </citation>
    <scope>NUCLEOTIDE SEQUENCE</scope>
</reference>
<dbReference type="PANTHER" id="PTHR24422">
    <property type="entry name" value="CHEMOTAXIS PROTEIN METHYLTRANSFERASE"/>
    <property type="match status" value="1"/>
</dbReference>
<accession>A0A0F9T778</accession>